<name>A0A9D6QSB8_9BACT</name>
<organism evidence="1 2">
    <name type="scientific">Candidatus Sungiibacteriota bacterium</name>
    <dbReference type="NCBI Taxonomy" id="2750080"/>
    <lineage>
        <taxon>Bacteria</taxon>
        <taxon>Candidatus Sungiibacteriota</taxon>
    </lineage>
</organism>
<reference evidence="1" key="1">
    <citation type="submission" date="2020-07" db="EMBL/GenBank/DDBJ databases">
        <title>Huge and variable diversity of episymbiotic CPR bacteria and DPANN archaea in groundwater ecosystems.</title>
        <authorList>
            <person name="He C.Y."/>
            <person name="Keren R."/>
            <person name="Whittaker M."/>
            <person name="Farag I.F."/>
            <person name="Doudna J."/>
            <person name="Cate J.H.D."/>
            <person name="Banfield J.F."/>
        </authorList>
    </citation>
    <scope>NUCLEOTIDE SEQUENCE</scope>
    <source>
        <strain evidence="1">NC_groundwater_972_Pr1_S-0.2um_49_27</strain>
    </source>
</reference>
<protein>
    <submittedName>
        <fullName evidence="1">Uncharacterized protein</fullName>
    </submittedName>
</protein>
<comment type="caution">
    <text evidence="1">The sequence shown here is derived from an EMBL/GenBank/DDBJ whole genome shotgun (WGS) entry which is preliminary data.</text>
</comment>
<dbReference type="EMBL" id="JACQCQ010000013">
    <property type="protein sequence ID" value="MBI3627864.1"/>
    <property type="molecule type" value="Genomic_DNA"/>
</dbReference>
<gene>
    <name evidence="1" type="ORF">HY220_03965</name>
</gene>
<sequence>MAEHGGEPRMELDEAEVIRRYEEKKRLLEGSGEEREGKEIFREAFRETVRHQPQAPIPDAKPLVIKKADDDASDQAVKILVDIALRRGIMSAVKKAAAESPYLVDSLHDALSDHYFDKLVASGKIRAL</sequence>
<dbReference type="AlphaFoldDB" id="A0A9D6QSB8"/>
<evidence type="ECO:0000313" key="1">
    <source>
        <dbReference type="EMBL" id="MBI3627864.1"/>
    </source>
</evidence>
<evidence type="ECO:0000313" key="2">
    <source>
        <dbReference type="Proteomes" id="UP000808388"/>
    </source>
</evidence>
<proteinExistence type="predicted"/>
<accession>A0A9D6QSB8</accession>
<dbReference type="Proteomes" id="UP000808388">
    <property type="component" value="Unassembled WGS sequence"/>
</dbReference>